<reference evidence="1" key="1">
    <citation type="submission" date="2023-04" db="EMBL/GenBank/DDBJ databases">
        <title>Draft Genome sequencing of Naganishia species isolated from polar environments using Oxford Nanopore Technology.</title>
        <authorList>
            <person name="Leo P."/>
            <person name="Venkateswaran K."/>
        </authorList>
    </citation>
    <scope>NUCLEOTIDE SEQUENCE</scope>
    <source>
        <strain evidence="1">DBVPG 5303</strain>
    </source>
</reference>
<dbReference type="Proteomes" id="UP001234202">
    <property type="component" value="Unassembled WGS sequence"/>
</dbReference>
<sequence length="463" mass="48191">MAESIIGKRIVLKSNSEIRYIGTLYAIDRESSAISLVDVLSLGTEDRVTPGGFVPPANTVYPYVVFRAADVRDIAVIDDPSQGPQAPASLPHDPAIVSQGTPAVPAQQPSPFAAPQEPAPPPPQQQQQPVPSPGPAPAGPSAMVPPIAPSVATAHSTTLERLHPDSQRTEQHRQQPSAAPPSRQPNGPVGIPFEQLAAQIDTHGSNRGPNHPHAQRYPGGGGHGGRGGPTHRAPRGGRAPGAFSHAAQAEDVTQEFDFEGMNKRFEELRSGEVPASSHVPEQEEATAAQANEGQHESAPLVDSEVKEEKPTVPAYNKSSSFFDSVSSNIQNPNNNSNNRGRGGGRGHGGRPRNFDQHTGFPSQHQPQSQAQPQSGFRGPPRPAQGRDEYALPPRPRGGGGGGGRNHNRRRDESALNAATFGDDAGASGGGEFGMRGGRMGGRARSGGNGRPGAAGAASAGAAQ</sequence>
<evidence type="ECO:0000313" key="1">
    <source>
        <dbReference type="EMBL" id="KAJ9121998.1"/>
    </source>
</evidence>
<proteinExistence type="predicted"/>
<gene>
    <name evidence="1" type="ORF">QFC24_004581</name>
</gene>
<accession>A0ACC2XEE4</accession>
<comment type="caution">
    <text evidence="1">The sequence shown here is derived from an EMBL/GenBank/DDBJ whole genome shotgun (WGS) entry which is preliminary data.</text>
</comment>
<dbReference type="EMBL" id="JASBWV010000016">
    <property type="protein sequence ID" value="KAJ9121998.1"/>
    <property type="molecule type" value="Genomic_DNA"/>
</dbReference>
<evidence type="ECO:0000313" key="2">
    <source>
        <dbReference type="Proteomes" id="UP001234202"/>
    </source>
</evidence>
<organism evidence="1 2">
    <name type="scientific">Naganishia onofrii</name>
    <dbReference type="NCBI Taxonomy" id="1851511"/>
    <lineage>
        <taxon>Eukaryota</taxon>
        <taxon>Fungi</taxon>
        <taxon>Dikarya</taxon>
        <taxon>Basidiomycota</taxon>
        <taxon>Agaricomycotina</taxon>
        <taxon>Tremellomycetes</taxon>
        <taxon>Filobasidiales</taxon>
        <taxon>Filobasidiaceae</taxon>
        <taxon>Naganishia</taxon>
    </lineage>
</organism>
<name>A0ACC2XEE4_9TREE</name>
<protein>
    <submittedName>
        <fullName evidence="1">Uncharacterized protein</fullName>
    </submittedName>
</protein>
<keyword evidence="2" id="KW-1185">Reference proteome</keyword>